<dbReference type="STRING" id="357750.A0A2S6C7P9"/>
<evidence type="ECO:0000256" key="14">
    <source>
        <dbReference type="RuleBase" id="RU361263"/>
    </source>
</evidence>
<dbReference type="AlphaFoldDB" id="A0A2S6C7P9"/>
<proteinExistence type="inferred from homology"/>
<sequence length="228" mass="23192">MFFTSAVVALLAATVSAFPAADPAGAEAALIARQSSSSNELENGPCRQVIFIFARGSTEAGNMGTVVGPQTCAALKSLLGSENVACQGVGGPYLGTLIANTFPRGTSDAAIQEAVRLFTLANTKCPDTIVTSGGYSQGTAVIAAALSDLTTQAPAVVDQVVGAVLFGYTHNKQNGGRIPNYPTERTEVYCAPGDVLCDGLLNVLPGHYTYGSNAGSAAAFLAQRVAIA</sequence>
<protein>
    <recommendedName>
        <fullName evidence="11 14">Cutinase</fullName>
        <ecNumber evidence="3 14">3.1.1.74</ecNumber>
    </recommendedName>
</protein>
<evidence type="ECO:0000256" key="11">
    <source>
        <dbReference type="ARBA" id="ARBA00074522"/>
    </source>
</evidence>
<dbReference type="GO" id="GO:0016052">
    <property type="term" value="P:carbohydrate catabolic process"/>
    <property type="evidence" value="ECO:0007669"/>
    <property type="project" value="TreeGrafter"/>
</dbReference>
<dbReference type="GO" id="GO:0050525">
    <property type="term" value="F:cutinase activity"/>
    <property type="evidence" value="ECO:0007669"/>
    <property type="project" value="UniProtKB-UniRule"/>
</dbReference>
<evidence type="ECO:0000256" key="5">
    <source>
        <dbReference type="ARBA" id="ARBA00022525"/>
    </source>
</evidence>
<evidence type="ECO:0000256" key="3">
    <source>
        <dbReference type="ARBA" id="ARBA00013095"/>
    </source>
</evidence>
<dbReference type="Pfam" id="PF01083">
    <property type="entry name" value="Cutinase"/>
    <property type="match status" value="1"/>
</dbReference>
<evidence type="ECO:0000313" key="16">
    <source>
        <dbReference type="Proteomes" id="UP000237631"/>
    </source>
</evidence>
<dbReference type="FunFam" id="3.40.50.1820:FF:000235">
    <property type="entry name" value="Cutinase 1"/>
    <property type="match status" value="1"/>
</dbReference>
<feature type="disulfide bond" evidence="13">
    <location>
        <begin position="190"/>
        <end position="197"/>
    </location>
</feature>
<feature type="signal peptide" evidence="14">
    <location>
        <begin position="1"/>
        <end position="17"/>
    </location>
</feature>
<comment type="function">
    <text evidence="10">Catalyzes the hydrolysis of complex carboxylic polyesters found in the cell wall of plants. Degrades cutin, a macromolecule that forms the structure of the plant cuticle. Allows pathogenic fungi to penetrate through the cuticular barrier into the host plant during the initial stage of fungal infection.</text>
</comment>
<dbReference type="PANTHER" id="PTHR48250">
    <property type="entry name" value="CUTINASE 2-RELATED"/>
    <property type="match status" value="1"/>
</dbReference>
<keyword evidence="6 14" id="KW-0732">Signal</keyword>
<reference evidence="16" key="1">
    <citation type="journal article" date="2017" name="bioRxiv">
        <title>Conservation of a gene cluster reveals novel cercosporin biosynthetic mechanisms and extends production to the genus Colletotrichum.</title>
        <authorList>
            <person name="de Jonge R."/>
            <person name="Ebert M.K."/>
            <person name="Huitt-Roehl C.R."/>
            <person name="Pal P."/>
            <person name="Suttle J.C."/>
            <person name="Spanner R.E."/>
            <person name="Neubauer J.D."/>
            <person name="Jurick W.M.II."/>
            <person name="Stott K.A."/>
            <person name="Secor G.A."/>
            <person name="Thomma B.P.H.J."/>
            <person name="Van de Peer Y."/>
            <person name="Townsend C.A."/>
            <person name="Bolton M.D."/>
        </authorList>
    </citation>
    <scope>NUCLEOTIDE SEQUENCE [LARGE SCALE GENOMIC DNA]</scope>
    <source>
        <strain evidence="16">CBS538.71</strain>
    </source>
</reference>
<keyword evidence="4 14" id="KW-0719">Serine esterase</keyword>
<dbReference type="InterPro" id="IPR043580">
    <property type="entry name" value="CUTINASE_1"/>
</dbReference>
<dbReference type="SUPFAM" id="SSF53474">
    <property type="entry name" value="alpha/beta-Hydrolases"/>
    <property type="match status" value="1"/>
</dbReference>
<dbReference type="Proteomes" id="UP000237631">
    <property type="component" value="Unassembled WGS sequence"/>
</dbReference>
<gene>
    <name evidence="15" type="ORF">CBER1_01625</name>
</gene>
<feature type="active site" description="Proton donor/acceptor" evidence="12">
    <location>
        <position position="207"/>
    </location>
</feature>
<comment type="subcellular location">
    <subcellularLocation>
        <location evidence="1 14">Secreted</location>
    </subcellularLocation>
</comment>
<evidence type="ECO:0000313" key="15">
    <source>
        <dbReference type="EMBL" id="PPJ55767.1"/>
    </source>
</evidence>
<keyword evidence="16" id="KW-1185">Reference proteome</keyword>
<keyword evidence="5 14" id="KW-0964">Secreted</keyword>
<feature type="disulfide bond" evidence="13">
    <location>
        <begin position="46"/>
        <end position="125"/>
    </location>
</feature>
<evidence type="ECO:0000256" key="7">
    <source>
        <dbReference type="ARBA" id="ARBA00022801"/>
    </source>
</evidence>
<evidence type="ECO:0000256" key="10">
    <source>
        <dbReference type="ARBA" id="ARBA00057514"/>
    </source>
</evidence>
<organism evidence="15 16">
    <name type="scientific">Cercospora berteroae</name>
    <dbReference type="NCBI Taxonomy" id="357750"/>
    <lineage>
        <taxon>Eukaryota</taxon>
        <taxon>Fungi</taxon>
        <taxon>Dikarya</taxon>
        <taxon>Ascomycota</taxon>
        <taxon>Pezizomycotina</taxon>
        <taxon>Dothideomycetes</taxon>
        <taxon>Dothideomycetidae</taxon>
        <taxon>Mycosphaerellales</taxon>
        <taxon>Mycosphaerellaceae</taxon>
        <taxon>Cercospora</taxon>
    </lineage>
</organism>
<comment type="caution">
    <text evidence="15">The sequence shown here is derived from an EMBL/GenBank/DDBJ whole genome shotgun (WGS) entry which is preliminary data.</text>
</comment>
<evidence type="ECO:0000256" key="4">
    <source>
        <dbReference type="ARBA" id="ARBA00022487"/>
    </source>
</evidence>
<comment type="similarity">
    <text evidence="2 14">Belongs to the cutinase family.</text>
</comment>
<dbReference type="GO" id="GO:0005576">
    <property type="term" value="C:extracellular region"/>
    <property type="evidence" value="ECO:0007669"/>
    <property type="project" value="UniProtKB-SubCell"/>
</dbReference>
<evidence type="ECO:0000256" key="12">
    <source>
        <dbReference type="PIRSR" id="PIRSR611150-1"/>
    </source>
</evidence>
<dbReference type="InterPro" id="IPR011150">
    <property type="entry name" value="Cutinase_monf"/>
</dbReference>
<evidence type="ECO:0000256" key="8">
    <source>
        <dbReference type="ARBA" id="ARBA00023157"/>
    </source>
</evidence>
<dbReference type="PRINTS" id="PR00129">
    <property type="entry name" value="CUTINASE"/>
</dbReference>
<feature type="chain" id="PRO_5015367644" description="Cutinase" evidence="14">
    <location>
        <begin position="18"/>
        <end position="228"/>
    </location>
</feature>
<dbReference type="InterPro" id="IPR000675">
    <property type="entry name" value="Cutinase/axe"/>
</dbReference>
<dbReference type="InterPro" id="IPR029058">
    <property type="entry name" value="AB_hydrolase_fold"/>
</dbReference>
<keyword evidence="7 14" id="KW-0378">Hydrolase</keyword>
<accession>A0A2S6C7P9</accession>
<evidence type="ECO:0000256" key="2">
    <source>
        <dbReference type="ARBA" id="ARBA00007534"/>
    </source>
</evidence>
<dbReference type="EMBL" id="PNEN01000531">
    <property type="protein sequence ID" value="PPJ55767.1"/>
    <property type="molecule type" value="Genomic_DNA"/>
</dbReference>
<evidence type="ECO:0000256" key="1">
    <source>
        <dbReference type="ARBA" id="ARBA00004613"/>
    </source>
</evidence>
<dbReference type="EC" id="3.1.1.74" evidence="3 14"/>
<keyword evidence="8 13" id="KW-1015">Disulfide bond</keyword>
<dbReference type="SMART" id="SM01110">
    <property type="entry name" value="Cutinase"/>
    <property type="match status" value="1"/>
</dbReference>
<comment type="catalytic activity">
    <reaction evidence="9 14">
        <text>cutin + H2O = cutin monomers.</text>
        <dbReference type="EC" id="3.1.1.74"/>
    </reaction>
</comment>
<dbReference type="PANTHER" id="PTHR48250:SF3">
    <property type="entry name" value="CUTINASE 1-RELATED"/>
    <property type="match status" value="1"/>
</dbReference>
<feature type="active site" description="Nucleophile" evidence="12">
    <location>
        <position position="136"/>
    </location>
</feature>
<name>A0A2S6C7P9_9PEZI</name>
<evidence type="ECO:0000256" key="13">
    <source>
        <dbReference type="PIRSR" id="PIRSR611150-2"/>
    </source>
</evidence>
<evidence type="ECO:0000256" key="9">
    <source>
        <dbReference type="ARBA" id="ARBA00034045"/>
    </source>
</evidence>
<dbReference type="OrthoDB" id="3225429at2759"/>
<dbReference type="Gene3D" id="3.40.50.1820">
    <property type="entry name" value="alpha/beta hydrolase"/>
    <property type="match status" value="1"/>
</dbReference>
<evidence type="ECO:0000256" key="6">
    <source>
        <dbReference type="ARBA" id="ARBA00022729"/>
    </source>
</evidence>
<feature type="active site" evidence="12">
    <location>
        <position position="194"/>
    </location>
</feature>
<dbReference type="PROSITE" id="PS00155">
    <property type="entry name" value="CUTINASE_1"/>
    <property type="match status" value="1"/>
</dbReference>